<dbReference type="AlphaFoldDB" id="A0A4V6NM56"/>
<name>A0A4V6NM56_9GAMM</name>
<dbReference type="InterPro" id="IPR042099">
    <property type="entry name" value="ANL_N_sf"/>
</dbReference>
<evidence type="ECO:0000313" key="3">
    <source>
        <dbReference type="Proteomes" id="UP000294832"/>
    </source>
</evidence>
<evidence type="ECO:0000313" key="2">
    <source>
        <dbReference type="EMBL" id="TCN75717.1"/>
    </source>
</evidence>
<feature type="domain" description="AMP-dependent synthetase/ligase" evidence="1">
    <location>
        <begin position="133"/>
        <end position="287"/>
    </location>
</feature>
<dbReference type="EMBL" id="SLWF01000068">
    <property type="protein sequence ID" value="TCN75717.1"/>
    <property type="molecule type" value="Genomic_DNA"/>
</dbReference>
<dbReference type="SUPFAM" id="SSF56801">
    <property type="entry name" value="Acetyl-CoA synthetase-like"/>
    <property type="match status" value="1"/>
</dbReference>
<keyword evidence="3" id="KW-1185">Reference proteome</keyword>
<dbReference type="Pfam" id="PF00501">
    <property type="entry name" value="AMP-binding"/>
    <property type="match status" value="1"/>
</dbReference>
<dbReference type="PANTHER" id="PTHR45398:SF1">
    <property type="entry name" value="ENZYME, PUTATIVE (JCVI)-RELATED"/>
    <property type="match status" value="1"/>
</dbReference>
<organism evidence="2 3">
    <name type="scientific">Shewanella fodinae</name>
    <dbReference type="NCBI Taxonomy" id="552357"/>
    <lineage>
        <taxon>Bacteria</taxon>
        <taxon>Pseudomonadati</taxon>
        <taxon>Pseudomonadota</taxon>
        <taxon>Gammaproteobacteria</taxon>
        <taxon>Alteromonadales</taxon>
        <taxon>Shewanellaceae</taxon>
        <taxon>Shewanella</taxon>
    </lineage>
</organism>
<dbReference type="PROSITE" id="PS00455">
    <property type="entry name" value="AMP_BINDING"/>
    <property type="match status" value="1"/>
</dbReference>
<proteinExistence type="predicted"/>
<dbReference type="GO" id="GO:0016874">
    <property type="term" value="F:ligase activity"/>
    <property type="evidence" value="ECO:0007669"/>
    <property type="project" value="UniProtKB-KW"/>
</dbReference>
<dbReference type="InterPro" id="IPR020845">
    <property type="entry name" value="AMP-binding_CS"/>
</dbReference>
<evidence type="ECO:0000259" key="1">
    <source>
        <dbReference type="Pfam" id="PF00501"/>
    </source>
</evidence>
<reference evidence="2 3" key="1">
    <citation type="submission" date="2019-03" db="EMBL/GenBank/DDBJ databases">
        <title>Freshwater and sediment microbial communities from various areas in North America, analyzing microbe dynamics in response to fracking.</title>
        <authorList>
            <person name="Lamendella R."/>
        </authorList>
    </citation>
    <scope>NUCLEOTIDE SEQUENCE [LARGE SCALE GENOMIC DNA]</scope>
    <source>
        <strain evidence="2 3">74A</strain>
    </source>
</reference>
<keyword evidence="2" id="KW-0436">Ligase</keyword>
<dbReference type="Gene3D" id="3.30.300.30">
    <property type="match status" value="1"/>
</dbReference>
<dbReference type="PANTHER" id="PTHR45398">
    <property type="match status" value="1"/>
</dbReference>
<gene>
    <name evidence="2" type="ORF">EDC91_1682</name>
</gene>
<dbReference type="Gene3D" id="3.40.50.12780">
    <property type="entry name" value="N-terminal domain of ligase-like"/>
    <property type="match status" value="1"/>
</dbReference>
<sequence length="457" mass="51010">MTELLKSWLSQGPSGHQLISFNHHDIVTGERFATQVHHLHKQLVASGEQRWLLACDSSDQFAVGLCAALLAGKQLILPANTQSGTLSELAHEFDAVLAPQPLCEGKSFLALEKEFSQPLAPWPQLPTDSDFGELILFTSGSSGSPKAVRKTLRQLDAEVTVLEQTFAKHLPHCSVIATVSHQHIYGLLFKILWPLAASRPFLSDLVEYSETLGYYTALFPNLCLVSSPAQLSLLADALGVERQIHTPSLIFSSGGPLSLETAQNIRQCYGSLPIEVYGTTETGGIGYRRQHSVKTLWRAFAPMVLDVDPTDNALLLRSPYLENDQVLRCEDKIMLVDKDLFRLEGRLDRTVKIEEKRLSLTQMEGLLNNHPWVQRSHLVLLEAPSQQLGAIVELSDYGKQQLAAEEKLSINNGLKAHLLTQFERVTLPRHWLYVDKIPTNPEGKLLRQEILQLFNHD</sequence>
<accession>A0A4V6NM56</accession>
<dbReference type="RefSeq" id="WP_133040729.1">
    <property type="nucleotide sequence ID" value="NZ_SLWF01000068.1"/>
</dbReference>
<comment type="caution">
    <text evidence="2">The sequence shown here is derived from an EMBL/GenBank/DDBJ whole genome shotgun (WGS) entry which is preliminary data.</text>
</comment>
<dbReference type="OrthoDB" id="9787658at2"/>
<dbReference type="Proteomes" id="UP000294832">
    <property type="component" value="Unassembled WGS sequence"/>
</dbReference>
<protein>
    <submittedName>
        <fullName evidence="2">Acyl-coenzyme A synthetase/AMP-(Fatty) acid ligase</fullName>
    </submittedName>
</protein>
<dbReference type="InterPro" id="IPR000873">
    <property type="entry name" value="AMP-dep_synth/lig_dom"/>
</dbReference>
<dbReference type="InterPro" id="IPR045851">
    <property type="entry name" value="AMP-bd_C_sf"/>
</dbReference>